<feature type="domain" description="DUF218" evidence="1">
    <location>
        <begin position="55"/>
        <end position="180"/>
    </location>
</feature>
<organism evidence="2 3">
    <name type="scientific">Roseimaritima ulvae</name>
    <dbReference type="NCBI Taxonomy" id="980254"/>
    <lineage>
        <taxon>Bacteria</taxon>
        <taxon>Pseudomonadati</taxon>
        <taxon>Planctomycetota</taxon>
        <taxon>Planctomycetia</taxon>
        <taxon>Pirellulales</taxon>
        <taxon>Pirellulaceae</taxon>
        <taxon>Roseimaritima</taxon>
    </lineage>
</organism>
<reference evidence="2 3" key="1">
    <citation type="submission" date="2019-08" db="EMBL/GenBank/DDBJ databases">
        <title>Deep-cultivation of Planctomycetes and their phenomic and genomic characterization uncovers novel biology.</title>
        <authorList>
            <person name="Wiegand S."/>
            <person name="Jogler M."/>
            <person name="Boedeker C."/>
            <person name="Pinto D."/>
            <person name="Vollmers J."/>
            <person name="Rivas-Marin E."/>
            <person name="Kohn T."/>
            <person name="Peeters S.H."/>
            <person name="Heuer A."/>
            <person name="Rast P."/>
            <person name="Oberbeckmann S."/>
            <person name="Bunk B."/>
            <person name="Jeske O."/>
            <person name="Meyerdierks A."/>
            <person name="Storesund J.E."/>
            <person name="Kallscheuer N."/>
            <person name="Luecker S."/>
            <person name="Lage O.M."/>
            <person name="Pohl T."/>
            <person name="Merkel B.J."/>
            <person name="Hornburger P."/>
            <person name="Mueller R.-W."/>
            <person name="Bruemmer F."/>
            <person name="Labrenz M."/>
            <person name="Spormann A.M."/>
            <person name="Op den Camp H."/>
            <person name="Overmann J."/>
            <person name="Amann R."/>
            <person name="Jetten M.S.M."/>
            <person name="Mascher T."/>
            <person name="Medema M.H."/>
            <person name="Devos D.P."/>
            <person name="Kaster A.-K."/>
            <person name="Ovreas L."/>
            <person name="Rohde M."/>
            <person name="Galperin M.Y."/>
            <person name="Jogler C."/>
        </authorList>
    </citation>
    <scope>NUCLEOTIDE SEQUENCE [LARGE SCALE GENOMIC DNA]</scope>
    <source>
        <strain evidence="2 3">UC8</strain>
    </source>
</reference>
<dbReference type="Pfam" id="PF02698">
    <property type="entry name" value="DUF218"/>
    <property type="match status" value="1"/>
</dbReference>
<evidence type="ECO:0000313" key="3">
    <source>
        <dbReference type="Proteomes" id="UP000325286"/>
    </source>
</evidence>
<dbReference type="EMBL" id="CP042914">
    <property type="protein sequence ID" value="QEG42533.1"/>
    <property type="molecule type" value="Genomic_DNA"/>
</dbReference>
<name>A0A5B9R7T8_9BACT</name>
<dbReference type="RefSeq" id="WP_068142438.1">
    <property type="nucleotide sequence ID" value="NZ_CP042914.1"/>
</dbReference>
<dbReference type="Proteomes" id="UP000325286">
    <property type="component" value="Chromosome"/>
</dbReference>
<evidence type="ECO:0000259" key="1">
    <source>
        <dbReference type="Pfam" id="PF02698"/>
    </source>
</evidence>
<dbReference type="InterPro" id="IPR003848">
    <property type="entry name" value="DUF218"/>
</dbReference>
<proteinExistence type="predicted"/>
<dbReference type="AlphaFoldDB" id="A0A5B9R7T8"/>
<sequence length="210" mass="23769">MTEPLSSTENKWRRRCWLVLAAWLLSTFLMSFEEVRAVVAWPLVVNDPAASGDAAYVMADGYAYMERLRMASDLYHMKRVPKIILLNEQQPAGYNFTRQRLETRVQRAIDYLELYGVPNEIIATVDVPPTTALGSRSEARAVASQYPELKRIVVVTSAPHTRRSRLCFRRACAEDVTVQVVAASGASESAEIDEPLWLEYCKLAIYYICA</sequence>
<keyword evidence="3" id="KW-1185">Reference proteome</keyword>
<evidence type="ECO:0000313" key="2">
    <source>
        <dbReference type="EMBL" id="QEG42533.1"/>
    </source>
</evidence>
<dbReference type="OrthoDB" id="257913at2"/>
<gene>
    <name evidence="2" type="ORF">UC8_45730</name>
</gene>
<accession>A0A5B9R7T8</accession>
<protein>
    <recommendedName>
        <fullName evidence="1">DUF218 domain-containing protein</fullName>
    </recommendedName>
</protein>
<dbReference type="KEGG" id="rul:UC8_45730"/>